<feature type="region of interest" description="Disordered" evidence="1">
    <location>
        <begin position="1"/>
        <end position="82"/>
    </location>
</feature>
<evidence type="ECO:0000256" key="1">
    <source>
        <dbReference type="SAM" id="MobiDB-lite"/>
    </source>
</evidence>
<dbReference type="GeneID" id="71056156"/>
<name>A0AAJ5N806_9BURK</name>
<evidence type="ECO:0000313" key="2">
    <source>
        <dbReference type="EMBL" id="VBB13528.1"/>
    </source>
</evidence>
<feature type="compositionally biased region" description="Basic and acidic residues" evidence="1">
    <location>
        <begin position="65"/>
        <end position="80"/>
    </location>
</feature>
<evidence type="ECO:0000313" key="3">
    <source>
        <dbReference type="Proteomes" id="UP000268684"/>
    </source>
</evidence>
<dbReference type="RefSeq" id="WP_163012905.1">
    <property type="nucleotide sequence ID" value="NZ_LR025743.1"/>
</dbReference>
<gene>
    <name evidence="2" type="ORF">BSTAB16_3713</name>
</gene>
<protein>
    <submittedName>
        <fullName evidence="2">Uncharacterized protein</fullName>
    </submittedName>
</protein>
<reference evidence="2 3" key="1">
    <citation type="submission" date="2017-11" db="EMBL/GenBank/DDBJ databases">
        <authorList>
            <person name="Seth-Smith MB H."/>
        </authorList>
    </citation>
    <scope>NUCLEOTIDE SEQUENCE [LARGE SCALE GENOMIC DNA]</scope>
    <source>
        <strain evidence="2">E</strain>
    </source>
</reference>
<feature type="region of interest" description="Disordered" evidence="1">
    <location>
        <begin position="136"/>
        <end position="161"/>
    </location>
</feature>
<feature type="compositionally biased region" description="Polar residues" evidence="1">
    <location>
        <begin position="39"/>
        <end position="50"/>
    </location>
</feature>
<proteinExistence type="predicted"/>
<organism evidence="2 3">
    <name type="scientific">Burkholderia stabilis</name>
    <dbReference type="NCBI Taxonomy" id="95485"/>
    <lineage>
        <taxon>Bacteria</taxon>
        <taxon>Pseudomonadati</taxon>
        <taxon>Pseudomonadota</taxon>
        <taxon>Betaproteobacteria</taxon>
        <taxon>Burkholderiales</taxon>
        <taxon>Burkholderiaceae</taxon>
        <taxon>Burkholderia</taxon>
        <taxon>Burkholderia cepacia complex</taxon>
    </lineage>
</organism>
<accession>A0AAJ5N806</accession>
<keyword evidence="3" id="KW-1185">Reference proteome</keyword>
<dbReference type="EMBL" id="LR025743">
    <property type="protein sequence ID" value="VBB13528.1"/>
    <property type="molecule type" value="Genomic_DNA"/>
</dbReference>
<sequence>MGCTISRETDGPDTAHANQSTAHPTSERAAGKRPANPVPSFQLQQLNQMRAPQRARSESAPVPPEIEKERKENRALEQDTRQQVGRLVPKYFKDELKARDVTDAQKDVMAWAVYRHLATRPGPGAEKRIAGPMVGKEGFTFGKSRSGDAAEDHDIAPDAKP</sequence>
<dbReference type="AlphaFoldDB" id="A0AAJ5N806"/>
<dbReference type="Proteomes" id="UP000268684">
    <property type="component" value="Chromosome II"/>
</dbReference>
<feature type="compositionally biased region" description="Basic and acidic residues" evidence="1">
    <location>
        <begin position="145"/>
        <end position="161"/>
    </location>
</feature>